<dbReference type="OrthoDB" id="2574at2759"/>
<dbReference type="EMBL" id="JAGRRH010000013">
    <property type="protein sequence ID" value="KAG7359808.1"/>
    <property type="molecule type" value="Genomic_DNA"/>
</dbReference>
<reference evidence="10" key="1">
    <citation type="journal article" date="2021" name="Sci. Rep.">
        <title>Diploid genomic architecture of Nitzschia inconspicua, an elite biomass production diatom.</title>
        <authorList>
            <person name="Oliver A."/>
            <person name="Podell S."/>
            <person name="Pinowska A."/>
            <person name="Traller J.C."/>
            <person name="Smith S.R."/>
            <person name="McClure R."/>
            <person name="Beliaev A."/>
            <person name="Bohutskyi P."/>
            <person name="Hill E.A."/>
            <person name="Rabines A."/>
            <person name="Zheng H."/>
            <person name="Allen L.Z."/>
            <person name="Kuo A."/>
            <person name="Grigoriev I.V."/>
            <person name="Allen A.E."/>
            <person name="Hazlebeck D."/>
            <person name="Allen E.E."/>
        </authorList>
    </citation>
    <scope>NUCLEOTIDE SEQUENCE</scope>
    <source>
        <strain evidence="10">Hildebrandi</strain>
    </source>
</reference>
<dbReference type="GO" id="GO:0000105">
    <property type="term" value="P:L-histidine biosynthetic process"/>
    <property type="evidence" value="ECO:0007669"/>
    <property type="project" value="UniProtKB-KW"/>
</dbReference>
<evidence type="ECO:0000256" key="6">
    <source>
        <dbReference type="ARBA" id="ARBA00022679"/>
    </source>
</evidence>
<dbReference type="EC" id="2.4.2.17" evidence="3"/>
<dbReference type="InterPro" id="IPR020621">
    <property type="entry name" value="ATP-PRT_HisG_long"/>
</dbReference>
<dbReference type="InterPro" id="IPR001348">
    <property type="entry name" value="ATP_PRibTrfase_HisG"/>
</dbReference>
<dbReference type="PANTHER" id="PTHR21403">
    <property type="entry name" value="ATP PHOSPHORIBOSYLTRANSFERASE ATP-PRTASE"/>
    <property type="match status" value="1"/>
</dbReference>
<dbReference type="PROSITE" id="PS01316">
    <property type="entry name" value="ATP_P_PHORIBOSYLTR"/>
    <property type="match status" value="1"/>
</dbReference>
<dbReference type="InterPro" id="IPR013820">
    <property type="entry name" value="ATP_PRibTrfase_cat"/>
</dbReference>
<dbReference type="GO" id="GO:0005737">
    <property type="term" value="C:cytoplasm"/>
    <property type="evidence" value="ECO:0007669"/>
    <property type="project" value="InterPro"/>
</dbReference>
<dbReference type="Proteomes" id="UP000693970">
    <property type="component" value="Unassembled WGS sequence"/>
</dbReference>
<evidence type="ECO:0000256" key="4">
    <source>
        <dbReference type="ARBA" id="ARBA00022605"/>
    </source>
</evidence>
<dbReference type="Pfam" id="PF08029">
    <property type="entry name" value="HisG_C"/>
    <property type="match status" value="1"/>
</dbReference>
<protein>
    <recommendedName>
        <fullName evidence="3">ATP phosphoribosyltransferase</fullName>
        <ecNumber evidence="3">2.4.2.17</ecNumber>
    </recommendedName>
</protein>
<evidence type="ECO:0000313" key="10">
    <source>
        <dbReference type="EMBL" id="KAG7359808.1"/>
    </source>
</evidence>
<comment type="catalytic activity">
    <reaction evidence="1">
        <text>1-(5-phospho-beta-D-ribosyl)-ATP + diphosphate = 5-phospho-alpha-D-ribose 1-diphosphate + ATP</text>
        <dbReference type="Rhea" id="RHEA:18473"/>
        <dbReference type="ChEBI" id="CHEBI:30616"/>
        <dbReference type="ChEBI" id="CHEBI:33019"/>
        <dbReference type="ChEBI" id="CHEBI:58017"/>
        <dbReference type="ChEBI" id="CHEBI:73183"/>
        <dbReference type="EC" id="2.4.2.17"/>
    </reaction>
</comment>
<evidence type="ECO:0000256" key="7">
    <source>
        <dbReference type="ARBA" id="ARBA00023102"/>
    </source>
</evidence>
<dbReference type="FunFam" id="3.40.190.10:FF:000123">
    <property type="entry name" value="HIS1p ATP phosphoribosyltransferase"/>
    <property type="match status" value="1"/>
</dbReference>
<dbReference type="AlphaFoldDB" id="A0A9K3LE30"/>
<name>A0A9K3LE30_9STRA</name>
<gene>
    <name evidence="10" type="ORF">IV203_034906</name>
</gene>
<proteinExistence type="inferred from homology"/>
<evidence type="ECO:0000256" key="5">
    <source>
        <dbReference type="ARBA" id="ARBA00022676"/>
    </source>
</evidence>
<evidence type="ECO:0000313" key="11">
    <source>
        <dbReference type="Proteomes" id="UP000693970"/>
    </source>
</evidence>
<evidence type="ECO:0000256" key="2">
    <source>
        <dbReference type="ARBA" id="ARBA00004667"/>
    </source>
</evidence>
<dbReference type="PANTHER" id="PTHR21403:SF8">
    <property type="entry name" value="ATP PHOSPHORIBOSYLTRANSFERASE"/>
    <property type="match status" value="1"/>
</dbReference>
<dbReference type="Pfam" id="PF01634">
    <property type="entry name" value="HisG"/>
    <property type="match status" value="1"/>
</dbReference>
<keyword evidence="4" id="KW-0028">Amino-acid biosynthesis</keyword>
<keyword evidence="6" id="KW-0808">Transferase</keyword>
<dbReference type="NCBIfam" id="TIGR00070">
    <property type="entry name" value="hisG"/>
    <property type="match status" value="1"/>
</dbReference>
<feature type="domain" description="ATP phosphoribosyltransferase catalytic" evidence="8">
    <location>
        <begin position="63"/>
        <end position="218"/>
    </location>
</feature>
<keyword evidence="7" id="KW-0368">Histidine biosynthesis</keyword>
<dbReference type="HAMAP" id="MF_00079">
    <property type="entry name" value="HisG_Long"/>
    <property type="match status" value="1"/>
</dbReference>
<evidence type="ECO:0000256" key="1">
    <source>
        <dbReference type="ARBA" id="ARBA00000915"/>
    </source>
</evidence>
<dbReference type="GO" id="GO:0003879">
    <property type="term" value="F:ATP phosphoribosyltransferase activity"/>
    <property type="evidence" value="ECO:0007669"/>
    <property type="project" value="UniProtKB-EC"/>
</dbReference>
<keyword evidence="5 10" id="KW-0328">Glycosyltransferase</keyword>
<comment type="caution">
    <text evidence="10">The sequence shown here is derived from an EMBL/GenBank/DDBJ whole genome shotgun (WGS) entry which is preliminary data.</text>
</comment>
<sequence>MTVTERQNSSPPENLKFAIPKKGRLYDKVVELLKGAGVEFRRKDRLDVAICVGLPITLVFLPAADIAKFVGEGNVDLGITGFDVVQESQVQVEKIMDLGFGKCKLSVQAPLIENYTSVEQLAGKRIVTSFPNVSKAFFKDYDQKLGVTTSVSYVSGSVEAACGLGLADAVVDLVETGTTMRAAGLEVVHDILDTQAILISNPNSTHKDLISRLKRRIDGYITATKYVMIMYNVSNELMEKALVITPGKRSPTITNLSCGNVKAVSSLVLKKEVSEKMDALHDIGATDILVLDLQNSRM</sequence>
<dbReference type="CDD" id="cd13592">
    <property type="entry name" value="PBP2_HisGL2"/>
    <property type="match status" value="1"/>
</dbReference>
<dbReference type="InterPro" id="IPR013115">
    <property type="entry name" value="HisG_C"/>
</dbReference>
<dbReference type="GO" id="GO:0000287">
    <property type="term" value="F:magnesium ion binding"/>
    <property type="evidence" value="ECO:0007669"/>
    <property type="project" value="InterPro"/>
</dbReference>
<accession>A0A9K3LE30</accession>
<dbReference type="NCBIfam" id="TIGR03455">
    <property type="entry name" value="HisG_C-term"/>
    <property type="match status" value="1"/>
</dbReference>
<organism evidence="10 11">
    <name type="scientific">Nitzschia inconspicua</name>
    <dbReference type="NCBI Taxonomy" id="303405"/>
    <lineage>
        <taxon>Eukaryota</taxon>
        <taxon>Sar</taxon>
        <taxon>Stramenopiles</taxon>
        <taxon>Ochrophyta</taxon>
        <taxon>Bacillariophyta</taxon>
        <taxon>Bacillariophyceae</taxon>
        <taxon>Bacillariophycidae</taxon>
        <taxon>Bacillariales</taxon>
        <taxon>Bacillariaceae</taxon>
        <taxon>Nitzschia</taxon>
    </lineage>
</organism>
<keyword evidence="11" id="KW-1185">Reference proteome</keyword>
<dbReference type="InterPro" id="IPR018198">
    <property type="entry name" value="ATP_PRibTrfase_CS"/>
</dbReference>
<reference evidence="10" key="2">
    <citation type="submission" date="2021-04" db="EMBL/GenBank/DDBJ databases">
        <authorList>
            <person name="Podell S."/>
        </authorList>
    </citation>
    <scope>NUCLEOTIDE SEQUENCE</scope>
    <source>
        <strain evidence="10">Hildebrandi</strain>
    </source>
</reference>
<feature type="domain" description="Histidine biosynthesis HisG C-terminal" evidence="9">
    <location>
        <begin position="223"/>
        <end position="295"/>
    </location>
</feature>
<evidence type="ECO:0000259" key="9">
    <source>
        <dbReference type="Pfam" id="PF08029"/>
    </source>
</evidence>
<comment type="pathway">
    <text evidence="2">Amino-acid biosynthesis; L-histidine biosynthesis; L-histidine from 5-phospho-alpha-D-ribose 1-diphosphate: step 1/9.</text>
</comment>
<evidence type="ECO:0000256" key="3">
    <source>
        <dbReference type="ARBA" id="ARBA00011946"/>
    </source>
</evidence>
<evidence type="ECO:0000259" key="8">
    <source>
        <dbReference type="Pfam" id="PF01634"/>
    </source>
</evidence>